<protein>
    <submittedName>
        <fullName evidence="1">Uncharacterized protein</fullName>
    </submittedName>
</protein>
<evidence type="ECO:0000313" key="2">
    <source>
        <dbReference type="Proteomes" id="UP000225706"/>
    </source>
</evidence>
<dbReference type="AlphaFoldDB" id="A0A2B4SG34"/>
<proteinExistence type="predicted"/>
<accession>A0A2B4SG34</accession>
<keyword evidence="2" id="KW-1185">Reference proteome</keyword>
<comment type="caution">
    <text evidence="1">The sequence shown here is derived from an EMBL/GenBank/DDBJ whole genome shotgun (WGS) entry which is preliminary data.</text>
</comment>
<evidence type="ECO:0000313" key="1">
    <source>
        <dbReference type="EMBL" id="PFX27472.1"/>
    </source>
</evidence>
<dbReference type="Proteomes" id="UP000225706">
    <property type="component" value="Unassembled WGS sequence"/>
</dbReference>
<reference evidence="2" key="1">
    <citation type="journal article" date="2017" name="bioRxiv">
        <title>Comparative analysis of the genomes of Stylophora pistillata and Acropora digitifera provides evidence for extensive differences between species of corals.</title>
        <authorList>
            <person name="Voolstra C.R."/>
            <person name="Li Y."/>
            <person name="Liew Y.J."/>
            <person name="Baumgarten S."/>
            <person name="Zoccola D."/>
            <person name="Flot J.-F."/>
            <person name="Tambutte S."/>
            <person name="Allemand D."/>
            <person name="Aranda M."/>
        </authorList>
    </citation>
    <scope>NUCLEOTIDE SEQUENCE [LARGE SCALE GENOMIC DNA]</scope>
</reference>
<dbReference type="EMBL" id="LSMT01000102">
    <property type="protein sequence ID" value="PFX27472.1"/>
    <property type="molecule type" value="Genomic_DNA"/>
</dbReference>
<gene>
    <name evidence="1" type="ORF">AWC38_SpisGene7805</name>
</gene>
<sequence>MKDSKLARELEAETDSMIISLMDEMKQLNLQERKSYPTTSSLDDMKIVLEFYDKVIEQFWKIAENVAKTSAEEERHAGTVFMGSCADGTCLPEVSDTFDMYVMEEDPQYELHKDLKAVDPDFVGENSGTTPYLKVALAPGKNRSMYSTEAPSFLSLSYKGQNY</sequence>
<dbReference type="OrthoDB" id="5954089at2759"/>
<name>A0A2B4SG34_STYPI</name>
<organism evidence="1 2">
    <name type="scientific">Stylophora pistillata</name>
    <name type="common">Smooth cauliflower coral</name>
    <dbReference type="NCBI Taxonomy" id="50429"/>
    <lineage>
        <taxon>Eukaryota</taxon>
        <taxon>Metazoa</taxon>
        <taxon>Cnidaria</taxon>
        <taxon>Anthozoa</taxon>
        <taxon>Hexacorallia</taxon>
        <taxon>Scleractinia</taxon>
        <taxon>Astrocoeniina</taxon>
        <taxon>Pocilloporidae</taxon>
        <taxon>Stylophora</taxon>
    </lineage>
</organism>